<dbReference type="InterPro" id="IPR036155">
    <property type="entry name" value="Crypto/Photolyase_N_sf"/>
</dbReference>
<sequence length="78" mass="9091">LQLIDFYCLLFRFLLQSLEDLDKSLQKFNSRLFVIRGQPADVLPSLFKEWKTNYFSFEVDPEPFGKIGTIKSLLCVGI</sequence>
<dbReference type="GO" id="GO:0043153">
    <property type="term" value="P:entrainment of circadian clock by photoperiod"/>
    <property type="evidence" value="ECO:0007669"/>
    <property type="project" value="TreeGrafter"/>
</dbReference>
<dbReference type="Pfam" id="PF00875">
    <property type="entry name" value="DNA_photolyase"/>
    <property type="match status" value="1"/>
</dbReference>
<dbReference type="Proteomes" id="UP000595437">
    <property type="component" value="Chromosome 4"/>
</dbReference>
<dbReference type="GO" id="GO:0032922">
    <property type="term" value="P:circadian regulation of gene expression"/>
    <property type="evidence" value="ECO:0007669"/>
    <property type="project" value="TreeGrafter"/>
</dbReference>
<evidence type="ECO:0000259" key="1">
    <source>
        <dbReference type="PROSITE" id="PS51645"/>
    </source>
</evidence>
<feature type="non-terminal residue" evidence="2">
    <location>
        <position position="1"/>
    </location>
</feature>
<dbReference type="GO" id="GO:0071949">
    <property type="term" value="F:FAD binding"/>
    <property type="evidence" value="ECO:0007669"/>
    <property type="project" value="TreeGrafter"/>
</dbReference>
<dbReference type="PANTHER" id="PTHR11455:SF30">
    <property type="entry name" value="CRYPTOCHROME-1"/>
    <property type="match status" value="1"/>
</dbReference>
<feature type="domain" description="Photolyase/cryptochrome alpha/beta" evidence="1">
    <location>
        <begin position="1"/>
        <end position="78"/>
    </location>
</feature>
<dbReference type="GO" id="GO:0005634">
    <property type="term" value="C:nucleus"/>
    <property type="evidence" value="ECO:0007669"/>
    <property type="project" value="TreeGrafter"/>
</dbReference>
<dbReference type="GO" id="GO:0045892">
    <property type="term" value="P:negative regulation of DNA-templated transcription"/>
    <property type="evidence" value="ECO:0007669"/>
    <property type="project" value="TreeGrafter"/>
</dbReference>
<dbReference type="InterPro" id="IPR006050">
    <property type="entry name" value="DNA_photolyase_N"/>
</dbReference>
<dbReference type="InterPro" id="IPR014729">
    <property type="entry name" value="Rossmann-like_a/b/a_fold"/>
</dbReference>
<dbReference type="InterPro" id="IPR002081">
    <property type="entry name" value="Cryptochrome/DNA_photolyase_1"/>
</dbReference>
<dbReference type="SUPFAM" id="SSF52425">
    <property type="entry name" value="Cryptochrome/photolyase, N-terminal domain"/>
    <property type="match status" value="1"/>
</dbReference>
<name>A0A7T8KEN6_CALRO</name>
<organism evidence="2 3">
    <name type="scientific">Caligus rogercresseyi</name>
    <name type="common">Sea louse</name>
    <dbReference type="NCBI Taxonomy" id="217165"/>
    <lineage>
        <taxon>Eukaryota</taxon>
        <taxon>Metazoa</taxon>
        <taxon>Ecdysozoa</taxon>
        <taxon>Arthropoda</taxon>
        <taxon>Crustacea</taxon>
        <taxon>Multicrustacea</taxon>
        <taxon>Hexanauplia</taxon>
        <taxon>Copepoda</taxon>
        <taxon>Siphonostomatoida</taxon>
        <taxon>Caligidae</taxon>
        <taxon>Caligus</taxon>
    </lineage>
</organism>
<gene>
    <name evidence="2" type="ORF">FKW44_007181</name>
</gene>
<dbReference type="PROSITE" id="PS51645">
    <property type="entry name" value="PHR_CRY_ALPHA_BETA"/>
    <property type="match status" value="1"/>
</dbReference>
<accession>A0A7T8KEN6</accession>
<keyword evidence="3" id="KW-1185">Reference proteome</keyword>
<dbReference type="EMBL" id="CP045893">
    <property type="protein sequence ID" value="QQP54368.1"/>
    <property type="molecule type" value="Genomic_DNA"/>
</dbReference>
<proteinExistence type="predicted"/>
<reference evidence="3" key="1">
    <citation type="submission" date="2021-01" db="EMBL/GenBank/DDBJ databases">
        <title>Caligus Genome Assembly.</title>
        <authorList>
            <person name="Gallardo-Escarate C."/>
        </authorList>
    </citation>
    <scope>NUCLEOTIDE SEQUENCE [LARGE SCALE GENOMIC DNA]</scope>
</reference>
<protein>
    <recommendedName>
        <fullName evidence="1">Photolyase/cryptochrome alpha/beta domain-containing protein</fullName>
    </recommendedName>
</protein>
<dbReference type="GO" id="GO:0003677">
    <property type="term" value="F:DNA binding"/>
    <property type="evidence" value="ECO:0007669"/>
    <property type="project" value="TreeGrafter"/>
</dbReference>
<dbReference type="PANTHER" id="PTHR11455">
    <property type="entry name" value="CRYPTOCHROME"/>
    <property type="match status" value="1"/>
</dbReference>
<evidence type="ECO:0000313" key="2">
    <source>
        <dbReference type="EMBL" id="QQP54368.1"/>
    </source>
</evidence>
<dbReference type="GO" id="GO:0005737">
    <property type="term" value="C:cytoplasm"/>
    <property type="evidence" value="ECO:0007669"/>
    <property type="project" value="TreeGrafter"/>
</dbReference>
<dbReference type="OrthoDB" id="435881at2759"/>
<dbReference type="AlphaFoldDB" id="A0A7T8KEN6"/>
<evidence type="ECO:0000313" key="3">
    <source>
        <dbReference type="Proteomes" id="UP000595437"/>
    </source>
</evidence>
<dbReference type="Gene3D" id="3.40.50.620">
    <property type="entry name" value="HUPs"/>
    <property type="match status" value="1"/>
</dbReference>